<dbReference type="SUPFAM" id="SSF48452">
    <property type="entry name" value="TPR-like"/>
    <property type="match status" value="2"/>
</dbReference>
<feature type="region of interest" description="Disordered" evidence="2">
    <location>
        <begin position="566"/>
        <end position="705"/>
    </location>
</feature>
<evidence type="ECO:0000313" key="3">
    <source>
        <dbReference type="EMBL" id="CAB9507603.1"/>
    </source>
</evidence>
<dbReference type="Pfam" id="PF13181">
    <property type="entry name" value="TPR_8"/>
    <property type="match status" value="1"/>
</dbReference>
<keyword evidence="4" id="KW-1185">Reference proteome</keyword>
<keyword evidence="1" id="KW-0677">Repeat</keyword>
<proteinExistence type="predicted"/>
<dbReference type="SMART" id="SM00028">
    <property type="entry name" value="TPR"/>
    <property type="match status" value="5"/>
</dbReference>
<dbReference type="OrthoDB" id="43776at2759"/>
<dbReference type="Gene3D" id="1.25.40.10">
    <property type="entry name" value="Tetratricopeptide repeat domain"/>
    <property type="match status" value="2"/>
</dbReference>
<dbReference type="PANTHER" id="PTHR43215">
    <property type="entry name" value="RADIAL SPOKE HEAD 1 HOMOLOG"/>
    <property type="match status" value="1"/>
</dbReference>
<dbReference type="EMBL" id="CAICTM010000312">
    <property type="protein sequence ID" value="CAB9507603.1"/>
    <property type="molecule type" value="Genomic_DNA"/>
</dbReference>
<dbReference type="InterPro" id="IPR003409">
    <property type="entry name" value="MORN"/>
</dbReference>
<name>A0A9N8DR78_9STRA</name>
<feature type="region of interest" description="Disordered" evidence="2">
    <location>
        <begin position="1"/>
        <end position="30"/>
    </location>
</feature>
<comment type="caution">
    <text evidence="3">The sequence shown here is derived from an EMBL/GenBank/DDBJ whole genome shotgun (WGS) entry which is preliminary data.</text>
</comment>
<sequence>MGSEQSKGLDESKADTAKTEATEDTGGDEGIPLTGLRLSYLEEFIEACGGKSELEGLTTTDVCNKFVKPWTEDTKTSFCEYLELQNHPAVGKANVFISHAWQCQFLDVMDAIVTHMKERSSKENKDPIIWFCLFCNNQHKLDVLDFEWFHKTFQTAVAKIGHTVMVMSPWNDPLPFTRAWCIWEVYSTAAQGCTFEIAMSEQDRLQFVNDVANDTEGAMKKMLATVRAEKSQCYKTEDREKIFQVIEKTIGFAKINAMVFEQYRSWAIRVSTETMLQSIATLGLMYQGQGKYDDAEECLKECATKAVQKLGKNHPRTLHYVDKLANVCMDLGRYDQSKRLVHKCLQRRKATLGEDHVGTVRSMDTLARWCCANGRDKQAHDLLHQCVGKRRKLLGEDHPDTLSSLNRLGTLYMQRKQYEHAKVHLEKCLESRVEVLGEGHPDTLTSLNNLAILYMRQEEYGKAQMLLEKCLMKRKEMLGEYHPDTLTLMNNVASLERKQGDYEKASQLLTECCKKRKEVLGANHPDTLAAIDNLEFLAHRQAMDEGGSIGSSTLLSSVDMGLDDVSCHSRTSRSSRSRASRSSHSTKRSQKSSQSKRSQRPPRRRQKEEPDCNESVPSDIQFTTIQPSTEPQNREDKQKSNAAGSKKTPPALAEQAGEVDPRSTSSSFKDSQANDLRDTRAAITQPEETETRQSGIAATNNTTPTITQQTEDLELKQTTSVTSTPLKHIGRTHAAVSLDLAACPESTQKNEIEPLQRELESYKVHIIKLNEIVRELQFDLSQQLELQHAQVNQLREMIQPLQSKRNLRKRSRHKEMPLNGLLDDSEFEWDSGDINQEWSEDDTQVGSTRTARLQNGAPSVANEEADDETFLDEGASVYQKGSKASEYEASSNGDPHVLYEVKEQVVADPYKEKGTYTGTMSRATGFPHGKGRLDYPDGRWYEGDWKHGRWTGRGRLGNADGDLYEGELRNDHKHGMGTMRFADGRVFEGEYIRGQMFEGTMTYADGSTYEGSWVDGMRHGRGVCVFTDGGTYKGVFKEGEFDGQGKMMWADGGWFEGQWRNGQMHGKGKEIRPDGTLRHEGEWWKNMPVRIVEQLGLDDMTYTGSASRESKRAAWNKPHGEGRSVYLDGRVFEGEFNDGKLLQGRMTYKDASYYDGEWSDNKMHGTGTRVFSDGTTYKGEFQNGKRHGKGTAFWKDGGSYEGEWQDDKPHGIGKELLSDGTVRHIGAFSEGMPPLKEHELIAELSEDGTLNGSITLSRSQNGALSVANEDSDDETLLDDNFEDMTHAGGVIVSSATTHCAYDKLNALIRGKFVPIAYRRAFEVGERMSAALLDYPNLKHPALSFDDWDKFQDEAKLLGASLPSFLNLWRGHVENDVAAPQYAGSKAPLCLQDLQLILSRSSLGRLDGLEEAAMSMVHLKALKLELACCKELSCIQGLLKKRFAWLERFVIGHLLAVSNWEL</sequence>
<feature type="compositionally biased region" description="Low complexity" evidence="2">
    <location>
        <begin position="696"/>
        <end position="705"/>
    </location>
</feature>
<organism evidence="3 4">
    <name type="scientific">Seminavis robusta</name>
    <dbReference type="NCBI Taxonomy" id="568900"/>
    <lineage>
        <taxon>Eukaryota</taxon>
        <taxon>Sar</taxon>
        <taxon>Stramenopiles</taxon>
        <taxon>Ochrophyta</taxon>
        <taxon>Bacillariophyta</taxon>
        <taxon>Bacillariophyceae</taxon>
        <taxon>Bacillariophycidae</taxon>
        <taxon>Naviculales</taxon>
        <taxon>Naviculaceae</taxon>
        <taxon>Seminavis</taxon>
    </lineage>
</organism>
<feature type="compositionally biased region" description="Basic and acidic residues" evidence="2">
    <location>
        <begin position="7"/>
        <end position="21"/>
    </location>
</feature>
<protein>
    <submittedName>
        <fullName evidence="3">Kinesin light chain</fullName>
    </submittedName>
</protein>
<dbReference type="Pfam" id="PF13374">
    <property type="entry name" value="TPR_10"/>
    <property type="match status" value="1"/>
</dbReference>
<dbReference type="InterPro" id="IPR019734">
    <property type="entry name" value="TPR_rpt"/>
</dbReference>
<dbReference type="SMART" id="SM00698">
    <property type="entry name" value="MORN"/>
    <property type="match status" value="9"/>
</dbReference>
<feature type="compositionally biased region" description="Polar residues" evidence="2">
    <location>
        <begin position="615"/>
        <end position="631"/>
    </location>
</feature>
<evidence type="ECO:0000256" key="1">
    <source>
        <dbReference type="ARBA" id="ARBA00022737"/>
    </source>
</evidence>
<evidence type="ECO:0000313" key="4">
    <source>
        <dbReference type="Proteomes" id="UP001153069"/>
    </source>
</evidence>
<dbReference type="Pfam" id="PF02493">
    <property type="entry name" value="MORN"/>
    <property type="match status" value="9"/>
</dbReference>
<dbReference type="Proteomes" id="UP001153069">
    <property type="component" value="Unassembled WGS sequence"/>
</dbReference>
<feature type="compositionally biased region" description="Polar residues" evidence="2">
    <location>
        <begin position="662"/>
        <end position="674"/>
    </location>
</feature>
<gene>
    <name evidence="3" type="ORF">SEMRO_313_G114740.1</name>
</gene>
<reference evidence="3" key="1">
    <citation type="submission" date="2020-06" db="EMBL/GenBank/DDBJ databases">
        <authorList>
            <consortium name="Plant Systems Biology data submission"/>
        </authorList>
    </citation>
    <scope>NUCLEOTIDE SEQUENCE</scope>
    <source>
        <strain evidence="3">D6</strain>
    </source>
</reference>
<feature type="compositionally biased region" description="Basic residues" evidence="2">
    <location>
        <begin position="570"/>
        <end position="590"/>
    </location>
</feature>
<dbReference type="GO" id="GO:0005829">
    <property type="term" value="C:cytosol"/>
    <property type="evidence" value="ECO:0007669"/>
    <property type="project" value="TreeGrafter"/>
</dbReference>
<dbReference type="Pfam" id="PF13424">
    <property type="entry name" value="TPR_12"/>
    <property type="match status" value="2"/>
</dbReference>
<accession>A0A9N8DR78</accession>
<dbReference type="PANTHER" id="PTHR43215:SF14">
    <property type="entry name" value="RADIAL SPOKE HEAD 1 HOMOLOG"/>
    <property type="match status" value="1"/>
</dbReference>
<dbReference type="Gene3D" id="2.20.110.10">
    <property type="entry name" value="Histone H3 K4-specific methyltransferase SET7/9 N-terminal domain"/>
    <property type="match status" value="5"/>
</dbReference>
<dbReference type="PRINTS" id="PR00381">
    <property type="entry name" value="KINESINLIGHT"/>
</dbReference>
<dbReference type="SUPFAM" id="SSF82185">
    <property type="entry name" value="Histone H3 K4-specific methyltransferase SET7/9 N-terminal domain"/>
    <property type="match status" value="3"/>
</dbReference>
<evidence type="ECO:0000256" key="2">
    <source>
        <dbReference type="SAM" id="MobiDB-lite"/>
    </source>
</evidence>
<dbReference type="InterPro" id="IPR011990">
    <property type="entry name" value="TPR-like_helical_dom_sf"/>
</dbReference>